<dbReference type="GO" id="GO:0008270">
    <property type="term" value="F:zinc ion binding"/>
    <property type="evidence" value="ECO:0007669"/>
    <property type="project" value="InterPro"/>
</dbReference>
<gene>
    <name evidence="1" type="ORF">PAN0_005d2703</name>
</gene>
<dbReference type="AlphaFoldDB" id="A0A081CCU3"/>
<dbReference type="PROSITE" id="PS00463">
    <property type="entry name" value="ZN2_CY6_FUNGAL_1"/>
    <property type="match status" value="1"/>
</dbReference>
<dbReference type="InterPro" id="IPR007219">
    <property type="entry name" value="XnlR_reg_dom"/>
</dbReference>
<dbReference type="SUPFAM" id="SSF57701">
    <property type="entry name" value="Zn2/Cys6 DNA-binding domain"/>
    <property type="match status" value="1"/>
</dbReference>
<protein>
    <submittedName>
        <fullName evidence="1">Uncharacterized protein</fullName>
    </submittedName>
</protein>
<dbReference type="RefSeq" id="XP_014657429.1">
    <property type="nucleotide sequence ID" value="XM_014801943.1"/>
</dbReference>
<accession>A0A081CCU3</accession>
<dbReference type="GO" id="GO:0003677">
    <property type="term" value="F:DNA binding"/>
    <property type="evidence" value="ECO:0007669"/>
    <property type="project" value="InterPro"/>
</dbReference>
<dbReference type="Proteomes" id="UP000053758">
    <property type="component" value="Unassembled WGS sequence"/>
</dbReference>
<dbReference type="PANTHER" id="PTHR47431">
    <property type="entry name" value="ZN(II)2CYS6 TRANSCRIPTION FACTOR (EUROFUNG)-RELATED"/>
    <property type="match status" value="1"/>
</dbReference>
<evidence type="ECO:0000313" key="2">
    <source>
        <dbReference type="Proteomes" id="UP000053758"/>
    </source>
</evidence>
<dbReference type="CDD" id="cd12148">
    <property type="entry name" value="fungal_TF_MHR"/>
    <property type="match status" value="1"/>
</dbReference>
<dbReference type="GO" id="GO:0000981">
    <property type="term" value="F:DNA-binding transcription factor activity, RNA polymerase II-specific"/>
    <property type="evidence" value="ECO:0007669"/>
    <property type="project" value="InterPro"/>
</dbReference>
<name>A0A081CCU3_PSEA2</name>
<dbReference type="InterPro" id="IPR036864">
    <property type="entry name" value="Zn2-C6_fun-type_DNA-bd_sf"/>
</dbReference>
<dbReference type="Gene3D" id="4.10.240.10">
    <property type="entry name" value="Zn(2)-C6 fungal-type DNA-binding domain"/>
    <property type="match status" value="1"/>
</dbReference>
<dbReference type="Pfam" id="PF00172">
    <property type="entry name" value="Zn_clus"/>
    <property type="match status" value="1"/>
</dbReference>
<dbReference type="CDD" id="cd00067">
    <property type="entry name" value="GAL4"/>
    <property type="match status" value="1"/>
</dbReference>
<dbReference type="PANTHER" id="PTHR47431:SF1">
    <property type="entry name" value="ZN(II)2CYS6 TRANSCRIPTION FACTOR (EUROFUNG)"/>
    <property type="match status" value="1"/>
</dbReference>
<dbReference type="SMART" id="SM00066">
    <property type="entry name" value="GAL4"/>
    <property type="match status" value="1"/>
</dbReference>
<dbReference type="OrthoDB" id="39175at2759"/>
<proteinExistence type="predicted"/>
<dbReference type="PROSITE" id="PS50048">
    <property type="entry name" value="ZN2_CY6_FUNGAL_2"/>
    <property type="match status" value="1"/>
</dbReference>
<dbReference type="HOGENOM" id="CLU_293750_0_0_1"/>
<dbReference type="GO" id="GO:0006351">
    <property type="term" value="P:DNA-templated transcription"/>
    <property type="evidence" value="ECO:0007669"/>
    <property type="project" value="InterPro"/>
</dbReference>
<sequence length="1048" mass="113831">MTTQHHPSSFSPGGVQTDFGPVRTNNSKAEDRDKKGPIAAPVKSACTFCRSRKSRCDGSKPCSACVGRGRPDECLYTVSRRGGKPKPKVDPTIDLQNHLNKLFAITDMPYAFRRPGGLAGPPASDLGVAPPMQSQQIQPHSDVFGVPNQYQPFDPSVFQTPAVLQPPPVQAGMPVQQQQQQQQQQQHQQHALAPAHPAAAAFALNDPFAPIPDYNPGGFMRYQLPDVPSQPSVSGGVPAHMQPHPQGQPQHQPQQQPQQQHQQQRPTQDFAPPKTAGFSPSTMRPQHARSVSATHQGAQAGVPIAAQAGRRDPLSPHSLVPDASHQSSGPSPQSNASPSTRQHADEAVAAYHASSVAAPSSSGQSSTSRNTSVDNAVDPAKMYAASYKSLNAAAAEAGSVKALLTDYYRYLYRFIPVLPPPKHIDVLIKYFKPDSAFIYALQCVLPLLRDEIQPIGALHKLSGQGINFGSEEKKAALRERTLAYERKATHGLDHLLEQADTDDTGDKMLEAVQTLCVLVVYEYGSGRAIKARLKADQALGLAMGQGLHKLRHTTSPNETKSARSSFAYISNAHHPLTSLGVDPNDIFEMRKRCWWSVWSLVLWAAYNTGRIPTIRADDPRVKSEMPVASDPSVWTSDISSLQALLLVQDRVLALAQYGHSLDGSDARYDPARREVSMSPSSSGTSPFSFGRLGVSRSGSVSSDEAPTVFHALPTRATRQEILDSMLEIDQFLQEQIRIHESTHTPDSPLPSEVPQTGDLAHVEKELEDSLRQAAAVQLYTSSLTLHIGQAFQGASLFERKLCFLNSIKDNKDGSGETAVCREPMPALTFDNVMHAAPFVGTNGNGSGTDANDASSLMASPGPDVQPTSLTQQDLYARGPFLPRLSLQRCVHASRKLLDIAKRRHGQSVNPNPFNCCSFVLISFVLLMQALAVHGGFAGEGDESPQDDDMFGFQDGASSNGGNDQGHYANESLQRLLEQSNTDDDAMMDSLEPSVDPAKQAQLRDIWDRVREARDTLIDLGKHWEAVVPMADEVNMCLETSQLLLSNAY</sequence>
<keyword evidence="2" id="KW-1185">Reference proteome</keyword>
<dbReference type="EMBL" id="DF830072">
    <property type="protein sequence ID" value="GAK64489.1"/>
    <property type="molecule type" value="Genomic_DNA"/>
</dbReference>
<dbReference type="InterPro" id="IPR001138">
    <property type="entry name" value="Zn2Cys6_DnaBD"/>
</dbReference>
<evidence type="ECO:0000313" key="1">
    <source>
        <dbReference type="EMBL" id="GAK64489.1"/>
    </source>
</evidence>
<dbReference type="GeneID" id="26303586"/>
<dbReference type="Pfam" id="PF04082">
    <property type="entry name" value="Fungal_trans"/>
    <property type="match status" value="1"/>
</dbReference>
<organism evidence="1 2">
    <name type="scientific">Pseudozyma antarctica</name>
    <name type="common">Yeast</name>
    <name type="synonym">Candida antarctica</name>
    <dbReference type="NCBI Taxonomy" id="84753"/>
    <lineage>
        <taxon>Eukaryota</taxon>
        <taxon>Fungi</taxon>
        <taxon>Dikarya</taxon>
        <taxon>Basidiomycota</taxon>
        <taxon>Ustilaginomycotina</taxon>
        <taxon>Ustilaginomycetes</taxon>
        <taxon>Ustilaginales</taxon>
        <taxon>Ustilaginaceae</taxon>
        <taxon>Moesziomyces</taxon>
    </lineage>
</organism>
<reference evidence="2" key="1">
    <citation type="journal article" date="2014" name="Genome Announc.">
        <title>Draft Genome Sequence of the Yeast Pseudozyma antarctica Type Strain JCM10317, a Producer of the Glycolipid Biosurfactants, Mannosylerythritol Lipids.</title>
        <authorList>
            <person name="Saika A."/>
            <person name="Koike H."/>
            <person name="Hori T."/>
            <person name="Fukuoka T."/>
            <person name="Sato S."/>
            <person name="Habe H."/>
            <person name="Kitamoto D."/>
            <person name="Morita T."/>
        </authorList>
    </citation>
    <scope>NUCLEOTIDE SEQUENCE [LARGE SCALE GENOMIC DNA]</scope>
    <source>
        <strain evidence="2">JCM 10317</strain>
    </source>
</reference>